<feature type="signal peptide" evidence="8">
    <location>
        <begin position="1"/>
        <end position="19"/>
    </location>
</feature>
<keyword evidence="5" id="KW-0378">Hydrolase</keyword>
<keyword evidence="4" id="KW-0255">Endonuclease</keyword>
<evidence type="ECO:0000256" key="7">
    <source>
        <dbReference type="ARBA" id="ARBA00023180"/>
    </source>
</evidence>
<organism evidence="9 10">
    <name type="scientific">Phlyctema vagabunda</name>
    <dbReference type="NCBI Taxonomy" id="108571"/>
    <lineage>
        <taxon>Eukaryota</taxon>
        <taxon>Fungi</taxon>
        <taxon>Dikarya</taxon>
        <taxon>Ascomycota</taxon>
        <taxon>Pezizomycotina</taxon>
        <taxon>Leotiomycetes</taxon>
        <taxon>Helotiales</taxon>
        <taxon>Dermateaceae</taxon>
        <taxon>Phlyctema</taxon>
    </lineage>
</organism>
<evidence type="ECO:0000313" key="9">
    <source>
        <dbReference type="EMBL" id="KAL3427265.1"/>
    </source>
</evidence>
<evidence type="ECO:0000256" key="3">
    <source>
        <dbReference type="ARBA" id="ARBA00022723"/>
    </source>
</evidence>
<dbReference type="Proteomes" id="UP001629113">
    <property type="component" value="Unassembled WGS sequence"/>
</dbReference>
<accession>A0ABR4PVJ9</accession>
<evidence type="ECO:0000256" key="1">
    <source>
        <dbReference type="ARBA" id="ARBA00009547"/>
    </source>
</evidence>
<gene>
    <name evidence="9" type="ORF">PVAG01_00774</name>
</gene>
<keyword evidence="8" id="KW-0732">Signal</keyword>
<dbReference type="PANTHER" id="PTHR33146:SF26">
    <property type="entry name" value="ENDONUCLEASE 4"/>
    <property type="match status" value="1"/>
</dbReference>
<proteinExistence type="inferred from homology"/>
<dbReference type="Pfam" id="PF02265">
    <property type="entry name" value="S1-P1_nuclease"/>
    <property type="match status" value="1"/>
</dbReference>
<evidence type="ECO:0000256" key="2">
    <source>
        <dbReference type="ARBA" id="ARBA00022722"/>
    </source>
</evidence>
<evidence type="ECO:0000256" key="6">
    <source>
        <dbReference type="ARBA" id="ARBA00023157"/>
    </source>
</evidence>
<evidence type="ECO:0000256" key="4">
    <source>
        <dbReference type="ARBA" id="ARBA00022759"/>
    </source>
</evidence>
<evidence type="ECO:0000256" key="5">
    <source>
        <dbReference type="ARBA" id="ARBA00022801"/>
    </source>
</evidence>
<keyword evidence="3" id="KW-0479">Metal-binding</keyword>
<keyword evidence="7" id="KW-0325">Glycoprotein</keyword>
<dbReference type="PANTHER" id="PTHR33146">
    <property type="entry name" value="ENDONUCLEASE 4"/>
    <property type="match status" value="1"/>
</dbReference>
<evidence type="ECO:0000313" key="10">
    <source>
        <dbReference type="Proteomes" id="UP001629113"/>
    </source>
</evidence>
<sequence>MRVLVALLALLTSHAAAWGSLGHTTVAYLASSLVSPHTEVFFQALLNNDTDAYLARVATWADSYRYTASGRWSAALHYIDAEDDPPRSCSVLFDRDCGERGCVVSAVGNYTKRVVDPSLSLVERIIAAKFIIHNGGQFLGDLHQPLHDENLSIGGNGIHVNFSGKATNLHSVWDSAIAEKLVGGYSYVHAQAWAASLKTDIVSGIYKDHAPTWLLGTKISEPVETALLWATEANHLVCTAVLPDGVEAVSGKELSGEYYESAVPVVKLQVAKAGVRLAAWLDLIAGSIRTEL</sequence>
<dbReference type="EMBL" id="JBFCZG010000001">
    <property type="protein sequence ID" value="KAL3427265.1"/>
    <property type="molecule type" value="Genomic_DNA"/>
</dbReference>
<keyword evidence="10" id="KW-1185">Reference proteome</keyword>
<protein>
    <submittedName>
        <fullName evidence="9">Nuclease S1-like protein 2</fullName>
    </submittedName>
</protein>
<comment type="similarity">
    <text evidence="1">Belongs to the nuclease type I family.</text>
</comment>
<dbReference type="SUPFAM" id="SSF48537">
    <property type="entry name" value="Phospholipase C/P1 nuclease"/>
    <property type="match status" value="1"/>
</dbReference>
<feature type="chain" id="PRO_5047053991" evidence="8">
    <location>
        <begin position="20"/>
        <end position="292"/>
    </location>
</feature>
<reference evidence="9 10" key="1">
    <citation type="submission" date="2024-06" db="EMBL/GenBank/DDBJ databases">
        <title>Complete genome of Phlyctema vagabunda strain 19-DSS-EL-015.</title>
        <authorList>
            <person name="Fiorenzani C."/>
        </authorList>
    </citation>
    <scope>NUCLEOTIDE SEQUENCE [LARGE SCALE GENOMIC DNA]</scope>
    <source>
        <strain evidence="9 10">19-DSS-EL-015</strain>
    </source>
</reference>
<evidence type="ECO:0000256" key="8">
    <source>
        <dbReference type="SAM" id="SignalP"/>
    </source>
</evidence>
<dbReference type="Gene3D" id="1.10.575.10">
    <property type="entry name" value="P1 Nuclease"/>
    <property type="match status" value="1"/>
</dbReference>
<dbReference type="InterPro" id="IPR008947">
    <property type="entry name" value="PLipase_C/P1_nuclease_dom_sf"/>
</dbReference>
<comment type="caution">
    <text evidence="9">The sequence shown here is derived from an EMBL/GenBank/DDBJ whole genome shotgun (WGS) entry which is preliminary data.</text>
</comment>
<name>A0ABR4PVJ9_9HELO</name>
<dbReference type="InterPro" id="IPR003154">
    <property type="entry name" value="S1/P1nuclease"/>
</dbReference>
<dbReference type="CDD" id="cd11010">
    <property type="entry name" value="S1-P1_nuclease"/>
    <property type="match status" value="1"/>
</dbReference>
<keyword evidence="6" id="KW-1015">Disulfide bond</keyword>
<keyword evidence="2" id="KW-0540">Nuclease</keyword>